<dbReference type="Proteomes" id="UP001597601">
    <property type="component" value="Unassembled WGS sequence"/>
</dbReference>
<proteinExistence type="predicted"/>
<feature type="region of interest" description="Disordered" evidence="1">
    <location>
        <begin position="1096"/>
        <end position="1120"/>
    </location>
</feature>
<feature type="compositionally biased region" description="Low complexity" evidence="1">
    <location>
        <begin position="997"/>
        <end position="1018"/>
    </location>
</feature>
<dbReference type="EMBL" id="JBHUON010000002">
    <property type="protein sequence ID" value="MFD2863495.1"/>
    <property type="molecule type" value="Genomic_DNA"/>
</dbReference>
<feature type="compositionally biased region" description="Basic and acidic residues" evidence="1">
    <location>
        <begin position="735"/>
        <end position="780"/>
    </location>
</feature>
<feature type="compositionally biased region" description="Basic and acidic residues" evidence="1">
    <location>
        <begin position="1096"/>
        <end position="1114"/>
    </location>
</feature>
<organism evidence="3 4">
    <name type="scientific">Mucilaginibacter antarcticus</name>
    <dbReference type="NCBI Taxonomy" id="1855725"/>
    <lineage>
        <taxon>Bacteria</taxon>
        <taxon>Pseudomonadati</taxon>
        <taxon>Bacteroidota</taxon>
        <taxon>Sphingobacteriia</taxon>
        <taxon>Sphingobacteriales</taxon>
        <taxon>Sphingobacteriaceae</taxon>
        <taxon>Mucilaginibacter</taxon>
    </lineage>
</organism>
<feature type="transmembrane region" description="Helical" evidence="2">
    <location>
        <begin position="21"/>
        <end position="44"/>
    </location>
</feature>
<evidence type="ECO:0000256" key="1">
    <source>
        <dbReference type="SAM" id="MobiDB-lite"/>
    </source>
</evidence>
<feature type="region of interest" description="Disordered" evidence="1">
    <location>
        <begin position="981"/>
        <end position="1035"/>
    </location>
</feature>
<feature type="compositionally biased region" description="Polar residues" evidence="1">
    <location>
        <begin position="981"/>
        <end position="990"/>
    </location>
</feature>
<comment type="caution">
    <text evidence="3">The sequence shown here is derived from an EMBL/GenBank/DDBJ whole genome shotgun (WGS) entry which is preliminary data.</text>
</comment>
<keyword evidence="2" id="KW-0812">Transmembrane</keyword>
<feature type="transmembrane region" description="Helical" evidence="2">
    <location>
        <begin position="56"/>
        <end position="78"/>
    </location>
</feature>
<evidence type="ECO:0000313" key="3">
    <source>
        <dbReference type="EMBL" id="MFD2863495.1"/>
    </source>
</evidence>
<evidence type="ECO:0000256" key="2">
    <source>
        <dbReference type="SAM" id="Phobius"/>
    </source>
</evidence>
<protein>
    <submittedName>
        <fullName evidence="3">DUF4175 family protein</fullName>
    </submittedName>
</protein>
<feature type="transmembrane region" description="Helical" evidence="2">
    <location>
        <begin position="159"/>
        <end position="181"/>
    </location>
</feature>
<feature type="compositionally biased region" description="Basic and acidic residues" evidence="1">
    <location>
        <begin position="707"/>
        <end position="728"/>
    </location>
</feature>
<gene>
    <name evidence="3" type="ORF">ACFSYC_02240</name>
</gene>
<accession>A0ABW5XIW5</accession>
<dbReference type="RefSeq" id="WP_377123074.1">
    <property type="nucleotide sequence ID" value="NZ_JBHUON010000002.1"/>
</dbReference>
<reference evidence="4" key="1">
    <citation type="journal article" date="2019" name="Int. J. Syst. Evol. Microbiol.">
        <title>The Global Catalogue of Microorganisms (GCM) 10K type strain sequencing project: providing services to taxonomists for standard genome sequencing and annotation.</title>
        <authorList>
            <consortium name="The Broad Institute Genomics Platform"/>
            <consortium name="The Broad Institute Genome Sequencing Center for Infectious Disease"/>
            <person name="Wu L."/>
            <person name="Ma J."/>
        </authorList>
    </citation>
    <scope>NUCLEOTIDE SEQUENCE [LARGE SCALE GENOMIC DNA]</scope>
    <source>
        <strain evidence="4">KCTC 52232</strain>
    </source>
</reference>
<sequence>MQTSENYVVLIQKINTFIRKYYLNNLLRGLIFLGAGLFSAYIVITLSEYFGNFDSFFRGVLFYGFILLNLALTSWLVVPPLMAYLKLGKTLSHDDAAEIIGKHFNDINDKLLNTLQLKKQSAGDESHRGLIEASIDQKIENLKPVRFPSAINIKENNKYLKWVLGPVAVILVIGLAAPSILTESTKKIIRHNEYFAPVAPFKFVLLNNDLSVVQGEDLKLDLKLTGNLLPADVYVETANNTFKLDKESITKFHYQFSNLQQNTTFRLVGNDFKSQPYEIKVNLRPSLLHFDVELRYPAYLHKKNETLNNAGDLTIPAGTVIKWLFHTQNANSLGFAINGKNHKLRPSSPDLFEHTERVVGASIYKLNPQNTVVAHSDSAAYRITTIADEPPAITVNEKPDSVSNQAFYFDGKIQDDHGFSSLAFHYRIGEPGSKTGRNVVKPVKAELNQSISDFFYFWNLKELDIKPGDRVTYFFEVADNDDVNGHKKARTTERTLNVPDENQLREELNAGTTGVKQKMQSAIKLAAQLERDSKKIDQMLLNKNSLSFDEKKQVEDLLNKRKELDDLVKQIQADNKKNLYNRQENEEQSKELLEKQKEIENLLNNVLDPKTKELLQKLQQLMQQGQKNTTRDELSKMNTDNKSLKKELDRMLELYKKLEFDQKLNQNINQLKKLADKQEKLSEESKQADQQPGVENKQLNKQQGGDKQNDKQKAGDDKQKAGDEKPGEKQSQAAENKEKTDRLEQQQKNLNKEFEDIKKDLKDLDNPDNKQDFKNPKEEQNSIEEEMQESSKQLSKNNKQKASQSQKQASQQMKKLAEKMQKEQEESQQDQAEVDAKQLRELLKSLVNSSFSQEKTMESLRSINPSDPNYVTLAQTQKNIKDNLKTAEDSLFSLSKRIPQIQSTVNREITAINTQIDNALENLGERRTAEANRSQQYAMTAMNNLALMLSDALSQLQNKMDQKSGKGKSGKPMSLSQLRKMQEKLSQNMQKAREQMQGEGSQPGQQKGQQGQQGQQPGQGRGQMSEQLARMAREQQAIRQAMQQLNNEQSKNGGAGIKDADKMSQQMEQIEKDIVNRKITDEAVARQKEIHIRLLEAEKAEQEREQDKKRESQAGKDLPPGYIKALQEYQQVKGKQTEQIKTVPPALNLYYKQKIKSYFDQLNAK</sequence>
<keyword evidence="2" id="KW-1133">Transmembrane helix</keyword>
<evidence type="ECO:0000313" key="4">
    <source>
        <dbReference type="Proteomes" id="UP001597601"/>
    </source>
</evidence>
<feature type="region of interest" description="Disordered" evidence="1">
    <location>
        <begin position="622"/>
        <end position="642"/>
    </location>
</feature>
<feature type="region of interest" description="Disordered" evidence="1">
    <location>
        <begin position="679"/>
        <end position="834"/>
    </location>
</feature>
<keyword evidence="4" id="KW-1185">Reference proteome</keyword>
<name>A0ABW5XIW5_9SPHI</name>
<keyword evidence="2" id="KW-0472">Membrane</keyword>
<feature type="compositionally biased region" description="Low complexity" evidence="1">
    <location>
        <begin position="790"/>
        <end position="814"/>
    </location>
</feature>
<feature type="compositionally biased region" description="Basic and acidic residues" evidence="1">
    <location>
        <begin position="815"/>
        <end position="825"/>
    </location>
</feature>